<dbReference type="InterPro" id="IPR052557">
    <property type="entry name" value="CAP/Cytokinesis_protein"/>
</dbReference>
<feature type="region of interest" description="Disordered" evidence="1">
    <location>
        <begin position="326"/>
        <end position="366"/>
    </location>
</feature>
<dbReference type="GeneID" id="92363016"/>
<feature type="compositionally biased region" description="Polar residues" evidence="1">
    <location>
        <begin position="326"/>
        <end position="339"/>
    </location>
</feature>
<dbReference type="GO" id="GO:0005737">
    <property type="term" value="C:cytoplasm"/>
    <property type="evidence" value="ECO:0007669"/>
    <property type="project" value="TreeGrafter"/>
</dbReference>
<dbReference type="KEGG" id="loi:92363016"/>
<dbReference type="RefSeq" id="XP_067064465.1">
    <property type="nucleotide sequence ID" value="XM_067209082.1"/>
</dbReference>
<evidence type="ECO:0000313" key="3">
    <source>
        <dbReference type="Proteomes" id="UP000674143"/>
    </source>
</evidence>
<feature type="compositionally biased region" description="Low complexity" evidence="1">
    <location>
        <begin position="1"/>
        <end position="13"/>
    </location>
</feature>
<dbReference type="AlphaFoldDB" id="A0A836GZD8"/>
<gene>
    <name evidence="2" type="ORF">LSCM4_07178</name>
</gene>
<dbReference type="Proteomes" id="UP000674143">
    <property type="component" value="Unassembled WGS sequence"/>
</dbReference>
<feature type="region of interest" description="Disordered" evidence="1">
    <location>
        <begin position="1"/>
        <end position="24"/>
    </location>
</feature>
<feature type="region of interest" description="Disordered" evidence="1">
    <location>
        <begin position="95"/>
        <end position="114"/>
    </location>
</feature>
<dbReference type="EMBL" id="JAFHLR010000015">
    <property type="protein sequence ID" value="KAG5482969.1"/>
    <property type="molecule type" value="Genomic_DNA"/>
</dbReference>
<dbReference type="PANTHER" id="PTHR46333:SF2">
    <property type="entry name" value="CYTOKINESIS PROTEIN 3"/>
    <property type="match status" value="1"/>
</dbReference>
<reference evidence="3" key="1">
    <citation type="journal article" date="2021" name="Microbiol. Resour. Announc.">
        <title>LGAAP: Leishmaniinae Genome Assembly and Annotation Pipeline.</title>
        <authorList>
            <person name="Almutairi H."/>
            <person name="Urbaniak M.D."/>
            <person name="Bates M.D."/>
            <person name="Jariyapan N."/>
            <person name="Kwakye-Nuako G."/>
            <person name="Thomaz-Soccol V."/>
            <person name="Al-Salem W.S."/>
            <person name="Dillon R.J."/>
            <person name="Bates P.A."/>
            <person name="Gatherer D."/>
        </authorList>
    </citation>
    <scope>NUCLEOTIDE SEQUENCE [LARGE SCALE GENOMIC DNA]</scope>
</reference>
<comment type="caution">
    <text evidence="2">The sequence shown here is derived from an EMBL/GenBank/DDBJ whole genome shotgun (WGS) entry which is preliminary data.</text>
</comment>
<organism evidence="2 3">
    <name type="scientific">Leishmania orientalis</name>
    <dbReference type="NCBI Taxonomy" id="2249476"/>
    <lineage>
        <taxon>Eukaryota</taxon>
        <taxon>Discoba</taxon>
        <taxon>Euglenozoa</taxon>
        <taxon>Kinetoplastea</taxon>
        <taxon>Metakinetoplastina</taxon>
        <taxon>Trypanosomatida</taxon>
        <taxon>Trypanosomatidae</taxon>
        <taxon>Leishmaniinae</taxon>
        <taxon>Leishmania</taxon>
    </lineage>
</organism>
<proteinExistence type="predicted"/>
<sequence length="797" mass="85598">MRALGTAAAGGKTKVTEKGEAATATVAASPPSLSLLQYGASLYEAHSRVHGDAAARMPPTRYADYLHHFGFSMERESRAASDPLTAAALDCTKPYSKTHAPPDGLRGRGTDADNPYDPVEGAGWGLPEALWYEADLRCNSVGSLRDATEWPAIAEQLVAPFTTVTWRQTAAQCAIKKARCVYMWLCSHMTLHVGVPGGPEESNEESKQVLIGGRPPSRQTAPFERKPTRGGRKVKEVATALEPAVPMDPLVVSLQTRRAPAPVLADVYMRMLAAVGVSCEVVVGQLKGAAPEEAFEWSWNMVTVEGTQYLVDIAAALSNGVLRSTASSSDVLSPRTSPEATKGPREGNAGVRGRSTTSPSSSPIGAGAAPLNESLQLLPGTPEKLRREFFFFAHPTAFLDSHLPTNPAKTLTRTTMKAMQWGVRPRLTPAFYHYGLHLNSHTTHGAFIASESPSYVSLVNSCSSRTELCCFLYVGTLRSLPEDLSQSTPLGPEWVWHQREESTDTNTFTLTVPQAGYYVLVVGARPIRADPYSAVIAVSGEAAFAPVVSYEMRVGFTPSSCPVLPRQYFSPSICRLMTPLCSQIAPGRHTFRVMPSCSNVLAVAVVKFVAAAATRTLLLFLPFQSRSAAFEGAVDVCSGDVVEVWVLYGAPDRNGQELSRRVASAAPLEAAASTVCPSSSSAARAKTSEKRKKGEGFAEPQRLIAAEAQLAHLTQALRRGEVFQRYVGGVEVRNFISSAVMGVIQPQPSVEQELHVTLRRLTGVTDALLREAEETMCHQSSPVGSYFGSFKTAAATP</sequence>
<keyword evidence="3" id="KW-1185">Reference proteome</keyword>
<name>A0A836GZD8_9TRYP</name>
<dbReference type="PANTHER" id="PTHR46333">
    <property type="entry name" value="CYTOKINESIS PROTEIN 3"/>
    <property type="match status" value="1"/>
</dbReference>
<feature type="region of interest" description="Disordered" evidence="1">
    <location>
        <begin position="196"/>
        <end position="231"/>
    </location>
</feature>
<reference evidence="3" key="2">
    <citation type="journal article" date="2021" name="Sci. Data">
        <title>Chromosome-scale genome sequencing, assembly and annotation of six genomes from subfamily Leishmaniinae.</title>
        <authorList>
            <person name="Almutairi H."/>
            <person name="Urbaniak M.D."/>
            <person name="Bates M.D."/>
            <person name="Jariyapan N."/>
            <person name="Kwakye-Nuako G."/>
            <person name="Thomaz Soccol V."/>
            <person name="Al-Salem W.S."/>
            <person name="Dillon R.J."/>
            <person name="Bates P.A."/>
            <person name="Gatherer D."/>
        </authorList>
    </citation>
    <scope>NUCLEOTIDE SEQUENCE [LARGE SCALE GENOMIC DNA]</scope>
</reference>
<evidence type="ECO:0000256" key="1">
    <source>
        <dbReference type="SAM" id="MobiDB-lite"/>
    </source>
</evidence>
<accession>A0A836GZD8</accession>
<protein>
    <submittedName>
        <fullName evidence="2">Uncharacterized protein</fullName>
    </submittedName>
</protein>
<evidence type="ECO:0000313" key="2">
    <source>
        <dbReference type="EMBL" id="KAG5482969.1"/>
    </source>
</evidence>